<evidence type="ECO:0000256" key="1">
    <source>
        <dbReference type="SAM" id="MobiDB-lite"/>
    </source>
</evidence>
<dbReference type="InterPro" id="IPR025329">
    <property type="entry name" value="DUF4235"/>
</dbReference>
<proteinExistence type="predicted"/>
<evidence type="ECO:0000313" key="2">
    <source>
        <dbReference type="EMBL" id="TVT36878.1"/>
    </source>
</evidence>
<reference evidence="2 3" key="2">
    <citation type="submission" date="2019-08" db="EMBL/GenBank/DDBJ databases">
        <title>Amycolatopsis acidicola sp. nov., isolated from peat swamp forest soil.</title>
        <authorList>
            <person name="Srisuk N."/>
        </authorList>
    </citation>
    <scope>NUCLEOTIDE SEQUENCE [LARGE SCALE GENOMIC DNA]</scope>
    <source>
        <strain evidence="2 3">TBRC 6029</strain>
    </source>
</reference>
<keyword evidence="3" id="KW-1185">Reference proteome</keyword>
<dbReference type="EMBL" id="VJWX01000305">
    <property type="protein sequence ID" value="TVT36878.1"/>
    <property type="molecule type" value="Genomic_DNA"/>
</dbReference>
<feature type="compositionally biased region" description="Basic residues" evidence="1">
    <location>
        <begin position="106"/>
        <end position="125"/>
    </location>
</feature>
<comment type="caution">
    <text evidence="2">The sequence shown here is derived from an EMBL/GenBank/DDBJ whole genome shotgun (WGS) entry which is preliminary data.</text>
</comment>
<dbReference type="Pfam" id="PF14019">
    <property type="entry name" value="DUF4235"/>
    <property type="match status" value="1"/>
</dbReference>
<dbReference type="Proteomes" id="UP000320011">
    <property type="component" value="Unassembled WGS sequence"/>
</dbReference>
<sequence>MKLLYKPLSLVVSALGGVLAGAIFKQSWKAISGEAEAPKATSTEHTLREVLLAAALQGAIFGVVKAAFERGGAEVFHRSTGYDLEKKRISSAEAAPFRGTGSGRAARYRVRRCPPGRRASGRARR</sequence>
<gene>
    <name evidence="2" type="ORF">FNH05_25215</name>
</gene>
<accession>A0A558BK50</accession>
<protein>
    <submittedName>
        <fullName evidence="2">DUF4235 domain-containing protein</fullName>
    </submittedName>
</protein>
<dbReference type="OrthoDB" id="5244650at2"/>
<reference evidence="2 3" key="1">
    <citation type="submission" date="2019-07" db="EMBL/GenBank/DDBJ databases">
        <authorList>
            <person name="Duangmal K."/>
            <person name="Teo W.F.A."/>
        </authorList>
    </citation>
    <scope>NUCLEOTIDE SEQUENCE [LARGE SCALE GENOMIC DNA]</scope>
    <source>
        <strain evidence="2 3">TBRC 6029</strain>
    </source>
</reference>
<evidence type="ECO:0000313" key="3">
    <source>
        <dbReference type="Proteomes" id="UP000320011"/>
    </source>
</evidence>
<dbReference type="RefSeq" id="WP_144591193.1">
    <property type="nucleotide sequence ID" value="NZ_VJWX01000305.1"/>
</dbReference>
<dbReference type="AlphaFoldDB" id="A0A558BK50"/>
<name>A0A558BK50_9PSEU</name>
<feature type="region of interest" description="Disordered" evidence="1">
    <location>
        <begin position="95"/>
        <end position="125"/>
    </location>
</feature>
<organism evidence="2 3">
    <name type="scientific">Amycolatopsis rhizosphaerae</name>
    <dbReference type="NCBI Taxonomy" id="2053003"/>
    <lineage>
        <taxon>Bacteria</taxon>
        <taxon>Bacillati</taxon>
        <taxon>Actinomycetota</taxon>
        <taxon>Actinomycetes</taxon>
        <taxon>Pseudonocardiales</taxon>
        <taxon>Pseudonocardiaceae</taxon>
        <taxon>Amycolatopsis</taxon>
    </lineage>
</organism>